<accession>A0A4Z1KFN5</accession>
<dbReference type="Pfam" id="PF20183">
    <property type="entry name" value="DUF6546"/>
    <property type="match status" value="1"/>
</dbReference>
<reference evidence="2 3" key="1">
    <citation type="submission" date="2017-12" db="EMBL/GenBank/DDBJ databases">
        <title>Comparative genomics of Botrytis spp.</title>
        <authorList>
            <person name="Valero-Jimenez C.A."/>
            <person name="Tapia P."/>
            <person name="Veloso J."/>
            <person name="Silva-Moreno E."/>
            <person name="Staats M."/>
            <person name="Valdes J.H."/>
            <person name="Van Kan J.A.L."/>
        </authorList>
    </citation>
    <scope>NUCLEOTIDE SEQUENCE [LARGE SCALE GENOMIC DNA]</scope>
    <source>
        <strain evidence="2 3">MUCL3349</strain>
    </source>
</reference>
<dbReference type="InterPro" id="IPR046676">
    <property type="entry name" value="DUF6546"/>
</dbReference>
<comment type="caution">
    <text evidence="2">The sequence shown here is derived from an EMBL/GenBank/DDBJ whole genome shotgun (WGS) entry which is preliminary data.</text>
</comment>
<organism evidence="2 3">
    <name type="scientific">Botrytis porri</name>
    <dbReference type="NCBI Taxonomy" id="87229"/>
    <lineage>
        <taxon>Eukaryota</taxon>
        <taxon>Fungi</taxon>
        <taxon>Dikarya</taxon>
        <taxon>Ascomycota</taxon>
        <taxon>Pezizomycotina</taxon>
        <taxon>Leotiomycetes</taxon>
        <taxon>Helotiales</taxon>
        <taxon>Sclerotiniaceae</taxon>
        <taxon>Botrytis</taxon>
    </lineage>
</organism>
<evidence type="ECO:0000313" key="3">
    <source>
        <dbReference type="Proteomes" id="UP000297280"/>
    </source>
</evidence>
<proteinExistence type="predicted"/>
<sequence>MMSWEGFPMEIRLAVLEELMQDGCSLAGFATVSREWQMVIEPYNFSRIKLTPARLADFGQMLHRNRSLVRYIWLCLELKEYDCTECDAQDPELYSISNVDNTLIATSIQNLFTTLSVWEPGNSLLLDISVYSLSDSKHWFKYLTFEPDVAFDIFRRNQQTVASTKVRPTDHRVYRHGWIDGSQNSTASYLAIEKIFGEIFGESPFDNEEQEDQWWQQLPLVPAVTGLLLRQQSRRRWRPATLARMFARLPGLQEIHYEPWREWDNSMQKWTDQSLQRLFESLSCSQLQRLVIFENFDQTYPAGYGARELSWKWPNLTWLALTSRLLVPQERSAELDDMLQTAAAAAMNMPNLETMEIWNGEKGLVMLFRYQRNKRGQPAEIICKGTWELTLRPLVIQAWDSVSLKHCGQGNVIIKELLDITDSIKSHGDAIRHLELSRPVVRPVSLRQIQMKHTI</sequence>
<evidence type="ECO:0000313" key="2">
    <source>
        <dbReference type="EMBL" id="TGO82992.1"/>
    </source>
</evidence>
<evidence type="ECO:0000259" key="1">
    <source>
        <dbReference type="Pfam" id="PF20183"/>
    </source>
</evidence>
<feature type="domain" description="DUF6546" evidence="1">
    <location>
        <begin position="307"/>
        <end position="442"/>
    </location>
</feature>
<keyword evidence="3" id="KW-1185">Reference proteome</keyword>
<dbReference type="Proteomes" id="UP000297280">
    <property type="component" value="Unassembled WGS sequence"/>
</dbReference>
<dbReference type="EMBL" id="PQXO01000721">
    <property type="protein sequence ID" value="TGO82992.1"/>
    <property type="molecule type" value="Genomic_DNA"/>
</dbReference>
<protein>
    <recommendedName>
        <fullName evidence="1">DUF6546 domain-containing protein</fullName>
    </recommendedName>
</protein>
<name>A0A4Z1KFN5_9HELO</name>
<gene>
    <name evidence="2" type="ORF">BPOR_0722g00080</name>
</gene>
<dbReference type="AlphaFoldDB" id="A0A4Z1KFN5"/>